<gene>
    <name evidence="4" type="ORF">DV711_11450</name>
</gene>
<dbReference type="InterPro" id="IPR001638">
    <property type="entry name" value="Solute-binding_3/MltF_N"/>
</dbReference>
<accession>A0A369WEC1</accession>
<evidence type="ECO:0000259" key="3">
    <source>
        <dbReference type="SMART" id="SM00062"/>
    </source>
</evidence>
<feature type="domain" description="Solute-binding protein family 3/N-terminal" evidence="3">
    <location>
        <begin position="47"/>
        <end position="277"/>
    </location>
</feature>
<organism evidence="4 5">
    <name type="scientific">Motiliproteus coralliicola</name>
    <dbReference type="NCBI Taxonomy" id="2283196"/>
    <lineage>
        <taxon>Bacteria</taxon>
        <taxon>Pseudomonadati</taxon>
        <taxon>Pseudomonadota</taxon>
        <taxon>Gammaproteobacteria</taxon>
        <taxon>Oceanospirillales</taxon>
        <taxon>Oceanospirillaceae</taxon>
        <taxon>Motiliproteus</taxon>
    </lineage>
</organism>
<dbReference type="EMBL" id="QQOH01000003">
    <property type="protein sequence ID" value="RDE19499.1"/>
    <property type="molecule type" value="Genomic_DNA"/>
</dbReference>
<evidence type="ECO:0000256" key="2">
    <source>
        <dbReference type="ARBA" id="ARBA00022729"/>
    </source>
</evidence>
<dbReference type="PANTHER" id="PTHR35936:SF25">
    <property type="entry name" value="ABC TRANSPORTER SUBSTRATE-BINDING PROTEIN"/>
    <property type="match status" value="1"/>
</dbReference>
<dbReference type="Gene3D" id="3.40.190.10">
    <property type="entry name" value="Periplasmic binding protein-like II"/>
    <property type="match status" value="2"/>
</dbReference>
<dbReference type="SUPFAM" id="SSF53850">
    <property type="entry name" value="Periplasmic binding protein-like II"/>
    <property type="match status" value="1"/>
</dbReference>
<evidence type="ECO:0000313" key="4">
    <source>
        <dbReference type="EMBL" id="RDE19499.1"/>
    </source>
</evidence>
<dbReference type="OrthoDB" id="7354650at2"/>
<name>A0A369WEC1_9GAMM</name>
<comment type="similarity">
    <text evidence="1">Belongs to the bacterial solute-binding protein 3 family.</text>
</comment>
<reference evidence="4 5" key="1">
    <citation type="submission" date="2018-07" db="EMBL/GenBank/DDBJ databases">
        <title>Motiliproteus coralliicola sp. nov., a bacterium isolated from Coral.</title>
        <authorList>
            <person name="Wang G."/>
        </authorList>
    </citation>
    <scope>NUCLEOTIDE SEQUENCE [LARGE SCALE GENOMIC DNA]</scope>
    <source>
        <strain evidence="4 5">C34</strain>
    </source>
</reference>
<sequence length="303" mass="34248">MDRLFFTPSNLPRSNSMILAAVLYRRLLPLGFALMTGLLSVGAQADPIRIIANQDFKPFTWCQDGKPKGIDIDIIQVLFERAQRSYTLECQPWKRALNLIKTGRAEMLLSAYKTDERQKFAYFSALPIHLSSFHLFTNRGQHFNYTGIESLRGRRIAIPAGYSLGPDFDAAREAGAFQVTFNYNTESGLLMLLNGRVEFYIDAKQVVNYTAKQLGLSEAISMVQQPLNKPRPAFFMFSKAASVAQKQSLLSVLDESLAQVWADGTMERIVNTYTHPDPHQGSHLFNSLLPQLSHHTYAPLMFY</sequence>
<dbReference type="PANTHER" id="PTHR35936">
    <property type="entry name" value="MEMBRANE-BOUND LYTIC MUREIN TRANSGLYCOSYLASE F"/>
    <property type="match status" value="1"/>
</dbReference>
<proteinExistence type="inferred from homology"/>
<dbReference type="Proteomes" id="UP000253769">
    <property type="component" value="Unassembled WGS sequence"/>
</dbReference>
<evidence type="ECO:0000256" key="1">
    <source>
        <dbReference type="ARBA" id="ARBA00010333"/>
    </source>
</evidence>
<keyword evidence="2" id="KW-0732">Signal</keyword>
<evidence type="ECO:0000313" key="5">
    <source>
        <dbReference type="Proteomes" id="UP000253769"/>
    </source>
</evidence>
<dbReference type="AlphaFoldDB" id="A0A369WEC1"/>
<protein>
    <recommendedName>
        <fullName evidence="3">Solute-binding protein family 3/N-terminal domain-containing protein</fullName>
    </recommendedName>
</protein>
<comment type="caution">
    <text evidence="4">The sequence shown here is derived from an EMBL/GenBank/DDBJ whole genome shotgun (WGS) entry which is preliminary data.</text>
</comment>
<dbReference type="Pfam" id="PF00497">
    <property type="entry name" value="SBP_bac_3"/>
    <property type="match status" value="1"/>
</dbReference>
<dbReference type="SMART" id="SM00062">
    <property type="entry name" value="PBPb"/>
    <property type="match status" value="1"/>
</dbReference>
<keyword evidence="5" id="KW-1185">Reference proteome</keyword>